<feature type="transmembrane region" description="Helical" evidence="1">
    <location>
        <begin position="12"/>
        <end position="33"/>
    </location>
</feature>
<evidence type="ECO:0008006" key="4">
    <source>
        <dbReference type="Google" id="ProtNLM"/>
    </source>
</evidence>
<feature type="transmembrane region" description="Helical" evidence="1">
    <location>
        <begin position="128"/>
        <end position="148"/>
    </location>
</feature>
<keyword evidence="1" id="KW-0472">Membrane</keyword>
<feature type="transmembrane region" description="Helical" evidence="1">
    <location>
        <begin position="45"/>
        <end position="70"/>
    </location>
</feature>
<dbReference type="Proteomes" id="UP000053989">
    <property type="component" value="Unassembled WGS sequence"/>
</dbReference>
<dbReference type="EMBL" id="KN822018">
    <property type="protein sequence ID" value="KIM66171.1"/>
    <property type="molecule type" value="Genomic_DNA"/>
</dbReference>
<reference evidence="2 3" key="1">
    <citation type="submission" date="2014-04" db="EMBL/GenBank/DDBJ databases">
        <authorList>
            <consortium name="DOE Joint Genome Institute"/>
            <person name="Kuo A."/>
            <person name="Kohler A."/>
            <person name="Nagy L.G."/>
            <person name="Floudas D."/>
            <person name="Copeland A."/>
            <person name="Barry K.W."/>
            <person name="Cichocki N."/>
            <person name="Veneault-Fourrey C."/>
            <person name="LaButti K."/>
            <person name="Lindquist E.A."/>
            <person name="Lipzen A."/>
            <person name="Lundell T."/>
            <person name="Morin E."/>
            <person name="Murat C."/>
            <person name="Sun H."/>
            <person name="Tunlid A."/>
            <person name="Henrissat B."/>
            <person name="Grigoriev I.V."/>
            <person name="Hibbett D.S."/>
            <person name="Martin F."/>
            <person name="Nordberg H.P."/>
            <person name="Cantor M.N."/>
            <person name="Hua S.X."/>
        </authorList>
    </citation>
    <scope>NUCLEOTIDE SEQUENCE [LARGE SCALE GENOMIC DNA]</scope>
    <source>
        <strain evidence="2 3">Foug A</strain>
    </source>
</reference>
<dbReference type="OrthoDB" id="3226059at2759"/>
<keyword evidence="1" id="KW-0812">Transmembrane</keyword>
<dbReference type="HOGENOM" id="CLU_109463_1_0_1"/>
<dbReference type="InParanoid" id="A0A0C3EE44"/>
<sequence length="161" mass="17731">MPYIKTHYHPFLFALITVCAMAELGLTAFLISAGNESDNWPSGRYHSVLILFAFNAVWTTLFGTAYLLWIVDGAIHFLASIASSIIWLLVTTILWGAAAGIMHGTRSGGDCDWISTTSGCKEALSVEAIGWVEFGLCLLTVLATCMWMRTSKRSYQSSFYV</sequence>
<keyword evidence="1" id="KW-1133">Transmembrane helix</keyword>
<evidence type="ECO:0000256" key="1">
    <source>
        <dbReference type="SAM" id="Phobius"/>
    </source>
</evidence>
<organism evidence="2 3">
    <name type="scientific">Scleroderma citrinum Foug A</name>
    <dbReference type="NCBI Taxonomy" id="1036808"/>
    <lineage>
        <taxon>Eukaryota</taxon>
        <taxon>Fungi</taxon>
        <taxon>Dikarya</taxon>
        <taxon>Basidiomycota</taxon>
        <taxon>Agaricomycotina</taxon>
        <taxon>Agaricomycetes</taxon>
        <taxon>Agaricomycetidae</taxon>
        <taxon>Boletales</taxon>
        <taxon>Sclerodermatineae</taxon>
        <taxon>Sclerodermataceae</taxon>
        <taxon>Scleroderma</taxon>
    </lineage>
</organism>
<feature type="transmembrane region" description="Helical" evidence="1">
    <location>
        <begin position="77"/>
        <end position="98"/>
    </location>
</feature>
<evidence type="ECO:0000313" key="3">
    <source>
        <dbReference type="Proteomes" id="UP000053989"/>
    </source>
</evidence>
<accession>A0A0C3EE44</accession>
<evidence type="ECO:0000313" key="2">
    <source>
        <dbReference type="EMBL" id="KIM66171.1"/>
    </source>
</evidence>
<dbReference type="STRING" id="1036808.A0A0C3EE44"/>
<protein>
    <recommendedName>
        <fullName evidence="4">MARVEL domain-containing protein</fullName>
    </recommendedName>
</protein>
<proteinExistence type="predicted"/>
<name>A0A0C3EE44_9AGAM</name>
<dbReference type="AlphaFoldDB" id="A0A0C3EE44"/>
<keyword evidence="3" id="KW-1185">Reference proteome</keyword>
<gene>
    <name evidence="2" type="ORF">SCLCIDRAFT_354284</name>
</gene>
<reference evidence="3" key="2">
    <citation type="submission" date="2015-01" db="EMBL/GenBank/DDBJ databases">
        <title>Evolutionary Origins and Diversification of the Mycorrhizal Mutualists.</title>
        <authorList>
            <consortium name="DOE Joint Genome Institute"/>
            <consortium name="Mycorrhizal Genomics Consortium"/>
            <person name="Kohler A."/>
            <person name="Kuo A."/>
            <person name="Nagy L.G."/>
            <person name="Floudas D."/>
            <person name="Copeland A."/>
            <person name="Barry K.W."/>
            <person name="Cichocki N."/>
            <person name="Veneault-Fourrey C."/>
            <person name="LaButti K."/>
            <person name="Lindquist E.A."/>
            <person name="Lipzen A."/>
            <person name="Lundell T."/>
            <person name="Morin E."/>
            <person name="Murat C."/>
            <person name="Riley R."/>
            <person name="Ohm R."/>
            <person name="Sun H."/>
            <person name="Tunlid A."/>
            <person name="Henrissat B."/>
            <person name="Grigoriev I.V."/>
            <person name="Hibbett D.S."/>
            <person name="Martin F."/>
        </authorList>
    </citation>
    <scope>NUCLEOTIDE SEQUENCE [LARGE SCALE GENOMIC DNA]</scope>
    <source>
        <strain evidence="3">Foug A</strain>
    </source>
</reference>